<dbReference type="RefSeq" id="WP_106679538.1">
    <property type="nucleotide sequence ID" value="NZ_JACHWV010000003.1"/>
</dbReference>
<keyword evidence="3" id="KW-1185">Reference proteome</keyword>
<proteinExistence type="predicted"/>
<dbReference type="AlphaFoldDB" id="A0A2T1NB56"/>
<dbReference type="Proteomes" id="UP000238430">
    <property type="component" value="Unassembled WGS sequence"/>
</dbReference>
<name>A0A2T1NB56_9FLAO</name>
<evidence type="ECO:0000313" key="2">
    <source>
        <dbReference type="EMBL" id="PSG89345.1"/>
    </source>
</evidence>
<dbReference type="OrthoDB" id="1359999at2"/>
<dbReference type="EMBL" id="PXOT01000024">
    <property type="protein sequence ID" value="PSG89345.1"/>
    <property type="molecule type" value="Genomic_DNA"/>
</dbReference>
<evidence type="ECO:0000256" key="1">
    <source>
        <dbReference type="SAM" id="Phobius"/>
    </source>
</evidence>
<feature type="transmembrane region" description="Helical" evidence="1">
    <location>
        <begin position="178"/>
        <end position="197"/>
    </location>
</feature>
<reference evidence="2 3" key="1">
    <citation type="submission" date="2018-03" db="EMBL/GenBank/DDBJ databases">
        <title>Mesoflavibacter sp. HG37 and Mesoflavibacter sp. HG96 sp.nov., two marine bacteria isolated from seawater of Western Pacific Ocean.</title>
        <authorList>
            <person name="Cheng H."/>
            <person name="Wu Y.-H."/>
            <person name="Guo L.-L."/>
            <person name="Xu X.-W."/>
        </authorList>
    </citation>
    <scope>NUCLEOTIDE SEQUENCE [LARGE SCALE GENOMIC DNA]</scope>
    <source>
        <strain evidence="2 3">KCTC 42117</strain>
    </source>
</reference>
<accession>A0A2T1NB56</accession>
<sequence>MKLNSILNKRNYSYLYHYLKPYPRSVTDRKDRYKTISSISNLIEQLSLRNYKKIIVVASGPSSKKLKKEADAIYFSTNNAIHLVKDFPFIYMVNDSYYLVKYLKGFDVNSNLKGSLFWYYITNPIKASRSYQLLTYYLSNKKRPQPEVLMCNDTIDVASSNLHKEITTFLKKELKFDFYGVNSGFVTVVLGFVLAYHSGLELNIYGLDMGENGEGYYNKKHVSVGTSIKGDFSKTTVSDFFNLVYNQTKVNIHNYSYFKTKNDGTRI</sequence>
<keyword evidence="1" id="KW-1133">Transmembrane helix</keyword>
<protein>
    <submittedName>
        <fullName evidence="2">Uncharacterized protein</fullName>
    </submittedName>
</protein>
<gene>
    <name evidence="2" type="ORF">C7H61_10355</name>
</gene>
<keyword evidence="1" id="KW-0472">Membrane</keyword>
<evidence type="ECO:0000313" key="3">
    <source>
        <dbReference type="Proteomes" id="UP000238430"/>
    </source>
</evidence>
<comment type="caution">
    <text evidence="2">The sequence shown here is derived from an EMBL/GenBank/DDBJ whole genome shotgun (WGS) entry which is preliminary data.</text>
</comment>
<organism evidence="2 3">
    <name type="scientific">Mesoflavibacter zeaxanthinifaciens subsp. sabulilitoris</name>
    <dbReference type="NCBI Taxonomy" id="1520893"/>
    <lineage>
        <taxon>Bacteria</taxon>
        <taxon>Pseudomonadati</taxon>
        <taxon>Bacteroidota</taxon>
        <taxon>Flavobacteriia</taxon>
        <taxon>Flavobacteriales</taxon>
        <taxon>Flavobacteriaceae</taxon>
        <taxon>Mesoflavibacter</taxon>
    </lineage>
</organism>
<keyword evidence="1" id="KW-0812">Transmembrane</keyword>